<dbReference type="AlphaFoldDB" id="A0A4C1UPB3"/>
<evidence type="ECO:0000313" key="3">
    <source>
        <dbReference type="Proteomes" id="UP000299102"/>
    </source>
</evidence>
<evidence type="ECO:0000313" key="2">
    <source>
        <dbReference type="EMBL" id="GBP28278.1"/>
    </source>
</evidence>
<feature type="compositionally biased region" description="Polar residues" evidence="1">
    <location>
        <begin position="118"/>
        <end position="127"/>
    </location>
</feature>
<evidence type="ECO:0000256" key="1">
    <source>
        <dbReference type="SAM" id="MobiDB-lite"/>
    </source>
</evidence>
<keyword evidence="3" id="KW-1185">Reference proteome</keyword>
<gene>
    <name evidence="2" type="ORF">EVAR_11737_1</name>
</gene>
<dbReference type="OrthoDB" id="10057873at2759"/>
<dbReference type="STRING" id="151549.A0A4C1UPB3"/>
<dbReference type="Proteomes" id="UP000299102">
    <property type="component" value="Unassembled WGS sequence"/>
</dbReference>
<protein>
    <submittedName>
        <fullName evidence="2">Uncharacterized protein</fullName>
    </submittedName>
</protein>
<name>A0A4C1UPB3_EUMVA</name>
<sequence>MTQLNLQAFNDQDVDIIKEYVKVMSPVARTLDLIQGEAQAYLGTLLPTIAATMFKLQNLSHQLMEAKVEDTLIKEREANEKDNISFSGSGNNEEEGDDFYSTVTQSEENRSRGHKSLQNKAQNLIRT</sequence>
<reference evidence="2 3" key="1">
    <citation type="journal article" date="2019" name="Commun. Biol.">
        <title>The bagworm genome reveals a unique fibroin gene that provides high tensile strength.</title>
        <authorList>
            <person name="Kono N."/>
            <person name="Nakamura H."/>
            <person name="Ohtoshi R."/>
            <person name="Tomita M."/>
            <person name="Numata K."/>
            <person name="Arakawa K."/>
        </authorList>
    </citation>
    <scope>NUCLEOTIDE SEQUENCE [LARGE SCALE GENOMIC DNA]</scope>
</reference>
<proteinExistence type="predicted"/>
<accession>A0A4C1UPB3</accession>
<organism evidence="2 3">
    <name type="scientific">Eumeta variegata</name>
    <name type="common">Bagworm moth</name>
    <name type="synonym">Eumeta japonica</name>
    <dbReference type="NCBI Taxonomy" id="151549"/>
    <lineage>
        <taxon>Eukaryota</taxon>
        <taxon>Metazoa</taxon>
        <taxon>Ecdysozoa</taxon>
        <taxon>Arthropoda</taxon>
        <taxon>Hexapoda</taxon>
        <taxon>Insecta</taxon>
        <taxon>Pterygota</taxon>
        <taxon>Neoptera</taxon>
        <taxon>Endopterygota</taxon>
        <taxon>Lepidoptera</taxon>
        <taxon>Glossata</taxon>
        <taxon>Ditrysia</taxon>
        <taxon>Tineoidea</taxon>
        <taxon>Psychidae</taxon>
        <taxon>Oiketicinae</taxon>
        <taxon>Eumeta</taxon>
    </lineage>
</organism>
<dbReference type="EMBL" id="BGZK01000205">
    <property type="protein sequence ID" value="GBP28278.1"/>
    <property type="molecule type" value="Genomic_DNA"/>
</dbReference>
<comment type="caution">
    <text evidence="2">The sequence shown here is derived from an EMBL/GenBank/DDBJ whole genome shotgun (WGS) entry which is preliminary data.</text>
</comment>
<feature type="region of interest" description="Disordered" evidence="1">
    <location>
        <begin position="77"/>
        <end position="127"/>
    </location>
</feature>